<proteinExistence type="predicted"/>
<dbReference type="SUPFAM" id="SSF50494">
    <property type="entry name" value="Trypsin-like serine proteases"/>
    <property type="match status" value="1"/>
</dbReference>
<name>A0A7G6T6I8_9HYPH</name>
<dbReference type="PROSITE" id="PS00134">
    <property type="entry name" value="TRYPSIN_HIS"/>
    <property type="match status" value="1"/>
</dbReference>
<dbReference type="InterPro" id="IPR001254">
    <property type="entry name" value="Trypsin_dom"/>
</dbReference>
<keyword evidence="1 4" id="KW-0645">Protease</keyword>
<geneLocation type="plasmid" evidence="6 7">
    <name>p_1</name>
</geneLocation>
<keyword evidence="2 4" id="KW-0378">Hydrolase</keyword>
<dbReference type="PROSITE" id="PS50240">
    <property type="entry name" value="TRYPSIN_DOM"/>
    <property type="match status" value="1"/>
</dbReference>
<dbReference type="PROSITE" id="PS00135">
    <property type="entry name" value="TRYPSIN_SER"/>
    <property type="match status" value="1"/>
</dbReference>
<dbReference type="PRINTS" id="PR00722">
    <property type="entry name" value="CHYMOTRYPSIN"/>
</dbReference>
<dbReference type="AlphaFoldDB" id="A0A7G6T6I8"/>
<dbReference type="InterPro" id="IPR043504">
    <property type="entry name" value="Peptidase_S1_PA_chymotrypsin"/>
</dbReference>
<evidence type="ECO:0000256" key="1">
    <source>
        <dbReference type="ARBA" id="ARBA00022670"/>
    </source>
</evidence>
<keyword evidence="3" id="KW-1015">Disulfide bond</keyword>
<dbReference type="PANTHER" id="PTHR24252:SF17">
    <property type="entry name" value="SUPPRESSOR OF TUMORIGENICITY 14 PROTEIN HOMOLOG-RELATED"/>
    <property type="match status" value="1"/>
</dbReference>
<dbReference type="InterPro" id="IPR009003">
    <property type="entry name" value="Peptidase_S1_PA"/>
</dbReference>
<dbReference type="EMBL" id="CP050299">
    <property type="protein sequence ID" value="QND62370.1"/>
    <property type="molecule type" value="Genomic_DNA"/>
</dbReference>
<evidence type="ECO:0000256" key="4">
    <source>
        <dbReference type="RuleBase" id="RU363034"/>
    </source>
</evidence>
<dbReference type="InterPro" id="IPR001314">
    <property type="entry name" value="Peptidase_S1A"/>
</dbReference>
<dbReference type="RefSeq" id="WP_183455078.1">
    <property type="nucleotide sequence ID" value="NZ_CP050299.1"/>
</dbReference>
<gene>
    <name evidence="6" type="ORF">HB778_41080</name>
</gene>
<dbReference type="PANTHER" id="PTHR24252">
    <property type="entry name" value="ACROSIN-RELATED"/>
    <property type="match status" value="1"/>
</dbReference>
<evidence type="ECO:0000256" key="2">
    <source>
        <dbReference type="ARBA" id="ARBA00022801"/>
    </source>
</evidence>
<dbReference type="GO" id="GO:0006508">
    <property type="term" value="P:proteolysis"/>
    <property type="evidence" value="ECO:0007669"/>
    <property type="project" value="UniProtKB-KW"/>
</dbReference>
<dbReference type="FunFam" id="2.40.10.10:FF:000002">
    <property type="entry name" value="Transmembrane protease serine"/>
    <property type="match status" value="1"/>
</dbReference>
<evidence type="ECO:0000259" key="5">
    <source>
        <dbReference type="PROSITE" id="PS50240"/>
    </source>
</evidence>
<evidence type="ECO:0000256" key="3">
    <source>
        <dbReference type="ARBA" id="ARBA00023157"/>
    </source>
</evidence>
<dbReference type="Gene3D" id="2.40.10.10">
    <property type="entry name" value="Trypsin-like serine proteases"/>
    <property type="match status" value="2"/>
</dbReference>
<dbReference type="GO" id="GO:0004252">
    <property type="term" value="F:serine-type endopeptidase activity"/>
    <property type="evidence" value="ECO:0007669"/>
    <property type="project" value="InterPro"/>
</dbReference>
<keyword evidence="6" id="KW-0614">Plasmid</keyword>
<evidence type="ECO:0000313" key="6">
    <source>
        <dbReference type="EMBL" id="QND62370.1"/>
    </source>
</evidence>
<dbReference type="Proteomes" id="UP000515465">
    <property type="component" value="Plasmid p_1"/>
</dbReference>
<dbReference type="Pfam" id="PF00089">
    <property type="entry name" value="Trypsin"/>
    <property type="match status" value="1"/>
</dbReference>
<dbReference type="FunFam" id="2.40.10.10:FF:000068">
    <property type="entry name" value="transmembrane protease serine 2"/>
    <property type="match status" value="1"/>
</dbReference>
<keyword evidence="4" id="KW-0720">Serine protease</keyword>
<reference evidence="6" key="1">
    <citation type="journal article" date="2020" name="Mol. Plant Microbe Interact.">
        <title>Complete genome sequences of four natural Pseudomonas isolates that catabolize a wide range of aromatic compounds relevant to lignin valorization.</title>
        <authorList>
            <person name="Hatmaker E.A."/>
            <person name="Presle G."/>
            <person name="Cannon O."/>
            <person name="Guss A.M."/>
            <person name="Elkins J.G."/>
        </authorList>
    </citation>
    <scope>NUCLEOTIDE SEQUENCE</scope>
    <source>
        <strain evidence="6">583</strain>
        <plasmid evidence="6">p_1</plasmid>
    </source>
</reference>
<accession>A0A7G6T6I8</accession>
<dbReference type="SMART" id="SM00020">
    <property type="entry name" value="Tryp_SPc"/>
    <property type="match status" value="1"/>
</dbReference>
<dbReference type="InterPro" id="IPR018114">
    <property type="entry name" value="TRYPSIN_HIS"/>
</dbReference>
<sequence>MDGKPTTIEEHPWQVALLINGNFCGGSVIAERWIVTAAHCLADEKDDVKVEVKVGATDYHDGVSFYAKSFFVHEEYNPDTCEHDVALVRVDSTQPAAIIPLATSSTQIAIGEGLTVSGWGNTLDVGESSDGGEPSDQLLKGTVPYVENETCNGPDSYAGGIFPGMMCAGSISGGTDACQGDSGGPLTKGNSPEDAILVGIVSTGDGCGKRLKYGVYTRVSSEREWILDKMSQFGN</sequence>
<dbReference type="CDD" id="cd00190">
    <property type="entry name" value="Tryp_SPc"/>
    <property type="match status" value="1"/>
</dbReference>
<feature type="domain" description="Peptidase S1" evidence="5">
    <location>
        <begin position="1"/>
        <end position="231"/>
    </location>
</feature>
<organism evidence="6 7">
    <name type="scientific">Mesorhizobium huakuii</name>
    <dbReference type="NCBI Taxonomy" id="28104"/>
    <lineage>
        <taxon>Bacteria</taxon>
        <taxon>Pseudomonadati</taxon>
        <taxon>Pseudomonadota</taxon>
        <taxon>Alphaproteobacteria</taxon>
        <taxon>Hyphomicrobiales</taxon>
        <taxon>Phyllobacteriaceae</taxon>
        <taxon>Mesorhizobium</taxon>
    </lineage>
</organism>
<evidence type="ECO:0000313" key="7">
    <source>
        <dbReference type="Proteomes" id="UP000515465"/>
    </source>
</evidence>
<dbReference type="InterPro" id="IPR033116">
    <property type="entry name" value="TRYPSIN_SER"/>
</dbReference>
<protein>
    <submittedName>
        <fullName evidence="6">Serine protease</fullName>
    </submittedName>
</protein>